<feature type="domain" description="Capsule synthesis protein CapA" evidence="2">
    <location>
        <begin position="7"/>
        <end position="262"/>
    </location>
</feature>
<dbReference type="InterPro" id="IPR019079">
    <property type="entry name" value="Capsule_synth_CapA"/>
</dbReference>
<dbReference type="PANTHER" id="PTHR33393:SF11">
    <property type="entry name" value="POLYGLUTAMINE SYNTHESIS ACCESSORY PROTEIN RV0574C-RELATED"/>
    <property type="match status" value="1"/>
</dbReference>
<evidence type="ECO:0000259" key="2">
    <source>
        <dbReference type="SMART" id="SM00854"/>
    </source>
</evidence>
<gene>
    <name evidence="3" type="ORF">F4V44_04845</name>
</gene>
<evidence type="ECO:0000313" key="3">
    <source>
        <dbReference type="EMBL" id="KAA9028601.1"/>
    </source>
</evidence>
<dbReference type="PANTHER" id="PTHR33393">
    <property type="entry name" value="POLYGLUTAMINE SYNTHESIS ACCESSORY PROTEIN RV0574C-RELATED"/>
    <property type="match status" value="1"/>
</dbReference>
<organism evidence="3 4">
    <name type="scientific">Niallia endozanthoxylica</name>
    <dbReference type="NCBI Taxonomy" id="2036016"/>
    <lineage>
        <taxon>Bacteria</taxon>
        <taxon>Bacillati</taxon>
        <taxon>Bacillota</taxon>
        <taxon>Bacilli</taxon>
        <taxon>Bacillales</taxon>
        <taxon>Bacillaceae</taxon>
        <taxon>Niallia</taxon>
    </lineage>
</organism>
<keyword evidence="4" id="KW-1185">Reference proteome</keyword>
<dbReference type="OrthoDB" id="9810906at2"/>
<dbReference type="RefSeq" id="WP_150438853.1">
    <property type="nucleotide sequence ID" value="NZ_VYKL01000010.1"/>
</dbReference>
<protein>
    <submittedName>
        <fullName evidence="3">CapA family protein</fullName>
    </submittedName>
</protein>
<name>A0A5J5HZS7_9BACI</name>
<dbReference type="EMBL" id="VYKL01000010">
    <property type="protein sequence ID" value="KAA9028601.1"/>
    <property type="molecule type" value="Genomic_DNA"/>
</dbReference>
<dbReference type="SUPFAM" id="SSF56300">
    <property type="entry name" value="Metallo-dependent phosphatases"/>
    <property type="match status" value="1"/>
</dbReference>
<dbReference type="Gene3D" id="3.60.21.10">
    <property type="match status" value="1"/>
</dbReference>
<evidence type="ECO:0000313" key="4">
    <source>
        <dbReference type="Proteomes" id="UP000326671"/>
    </source>
</evidence>
<dbReference type="Pfam" id="PF09587">
    <property type="entry name" value="PGA_cap"/>
    <property type="match status" value="1"/>
</dbReference>
<dbReference type="InterPro" id="IPR052169">
    <property type="entry name" value="CW_Biosynth-Accessory"/>
</dbReference>
<evidence type="ECO:0000256" key="1">
    <source>
        <dbReference type="ARBA" id="ARBA00005662"/>
    </source>
</evidence>
<comment type="similarity">
    <text evidence="1">Belongs to the CapA family.</text>
</comment>
<dbReference type="Proteomes" id="UP000326671">
    <property type="component" value="Unassembled WGS sequence"/>
</dbReference>
<comment type="caution">
    <text evidence="3">The sequence shown here is derived from an EMBL/GenBank/DDBJ whole genome shotgun (WGS) entry which is preliminary data.</text>
</comment>
<dbReference type="SMART" id="SM00854">
    <property type="entry name" value="PGA_cap"/>
    <property type="match status" value="1"/>
</dbReference>
<dbReference type="CDD" id="cd07381">
    <property type="entry name" value="MPP_CapA"/>
    <property type="match status" value="1"/>
</dbReference>
<accession>A0A5J5HZS7</accession>
<sequence length="372" mass="41034">MSKKPITVLGVGDVIIDREEPETIFQHVAEVLRSGDITFANCDQTYSDIGYAIRGSATYSASRNIPALLYGGFDVLSLANNHTLDWGRENLIDTMEKFDEVNLPYCGVGRNIEEARKPVIIDRDGTKVGFLAYSCVHPKGFEADAKKSGLAPVRIWTIYDQVDYQPGTPPKIVSMAYKEDLEAMVEDIKKLKQEVDVVVVSYHWGQHMIPAVIPMYCHEVGHAAIDAGADLILGTHTHIAKGIEMYKGKAIFYSTGNFAAEIGPGTADGPGGPPTGLLERYNVTADPEMPKGYVSREARNTMIAKAYIEDGEIKKVTYIPCYINNNCEPEIVVKDDQLAQGVFNYIEDISKSENLSVKFSWDGDEVLIQPGE</sequence>
<dbReference type="AlphaFoldDB" id="A0A5J5HZS7"/>
<proteinExistence type="inferred from homology"/>
<reference evidence="3 4" key="1">
    <citation type="submission" date="2019-09" db="EMBL/GenBank/DDBJ databases">
        <title>Whole genome sequences of isolates from the Mars Exploration Rovers.</title>
        <authorList>
            <person name="Seuylemezian A."/>
            <person name="Vaishampayan P."/>
        </authorList>
    </citation>
    <scope>NUCLEOTIDE SEQUENCE [LARGE SCALE GENOMIC DNA]</scope>
    <source>
        <strain evidence="3 4">MER_TA_151</strain>
    </source>
</reference>
<dbReference type="InterPro" id="IPR029052">
    <property type="entry name" value="Metallo-depent_PP-like"/>
</dbReference>